<dbReference type="InterPro" id="IPR018170">
    <property type="entry name" value="Aldo/ket_reductase_CS"/>
</dbReference>
<name>A0A409YGC4_9AGAR</name>
<dbReference type="InterPro" id="IPR023210">
    <property type="entry name" value="NADP_OxRdtase_dom"/>
</dbReference>
<proteinExistence type="inferred from homology"/>
<dbReference type="GO" id="GO:0016652">
    <property type="term" value="F:oxidoreductase activity, acting on NAD(P)H as acceptor"/>
    <property type="evidence" value="ECO:0007669"/>
    <property type="project" value="InterPro"/>
</dbReference>
<feature type="binding site" evidence="5">
    <location>
        <position position="154"/>
    </location>
    <ligand>
        <name>substrate</name>
    </ligand>
</feature>
<evidence type="ECO:0000256" key="3">
    <source>
        <dbReference type="ARBA" id="ARBA00023002"/>
    </source>
</evidence>
<dbReference type="AlphaFoldDB" id="A0A409YGC4"/>
<feature type="domain" description="NADP-dependent oxidoreductase" evidence="7">
    <location>
        <begin position="68"/>
        <end position="320"/>
    </location>
</feature>
<organism evidence="8 9">
    <name type="scientific">Panaeolus cyanescens</name>
    <dbReference type="NCBI Taxonomy" id="181874"/>
    <lineage>
        <taxon>Eukaryota</taxon>
        <taxon>Fungi</taxon>
        <taxon>Dikarya</taxon>
        <taxon>Basidiomycota</taxon>
        <taxon>Agaricomycotina</taxon>
        <taxon>Agaricomycetes</taxon>
        <taxon>Agaricomycetidae</taxon>
        <taxon>Agaricales</taxon>
        <taxon>Agaricineae</taxon>
        <taxon>Galeropsidaceae</taxon>
        <taxon>Panaeolus</taxon>
    </lineage>
</organism>
<evidence type="ECO:0000313" key="9">
    <source>
        <dbReference type="Proteomes" id="UP000284842"/>
    </source>
</evidence>
<evidence type="ECO:0000259" key="7">
    <source>
        <dbReference type="Pfam" id="PF00248"/>
    </source>
</evidence>
<dbReference type="SUPFAM" id="SSF51430">
    <property type="entry name" value="NAD(P)-linked oxidoreductase"/>
    <property type="match status" value="1"/>
</dbReference>
<protein>
    <recommendedName>
        <fullName evidence="7">NADP-dependent oxidoreductase domain-containing protein</fullName>
    </recommendedName>
</protein>
<evidence type="ECO:0000256" key="5">
    <source>
        <dbReference type="PIRSR" id="PIRSR000097-2"/>
    </source>
</evidence>
<dbReference type="PRINTS" id="PR00069">
    <property type="entry name" value="ALDKETRDTASE"/>
</dbReference>
<evidence type="ECO:0000256" key="1">
    <source>
        <dbReference type="ARBA" id="ARBA00007905"/>
    </source>
</evidence>
<dbReference type="GO" id="GO:0016616">
    <property type="term" value="F:oxidoreductase activity, acting on the CH-OH group of donors, NAD or NADP as acceptor"/>
    <property type="evidence" value="ECO:0007669"/>
    <property type="project" value="UniProtKB-ARBA"/>
</dbReference>
<evidence type="ECO:0000256" key="6">
    <source>
        <dbReference type="PIRSR" id="PIRSR000097-3"/>
    </source>
</evidence>
<dbReference type="Gene3D" id="3.20.20.100">
    <property type="entry name" value="NADP-dependent oxidoreductase domain"/>
    <property type="match status" value="1"/>
</dbReference>
<feature type="site" description="Lowers pKa of active site Tyr" evidence="6">
    <location>
        <position position="121"/>
    </location>
</feature>
<dbReference type="Proteomes" id="UP000284842">
    <property type="component" value="Unassembled WGS sequence"/>
</dbReference>
<comment type="caution">
    <text evidence="8">The sequence shown here is derived from an EMBL/GenBank/DDBJ whole genome shotgun (WGS) entry which is preliminary data.</text>
</comment>
<dbReference type="CDD" id="cd19120">
    <property type="entry name" value="AKR_AKR3C2-3"/>
    <property type="match status" value="1"/>
</dbReference>
<dbReference type="Pfam" id="PF00248">
    <property type="entry name" value="Aldo_ket_red"/>
    <property type="match status" value="1"/>
</dbReference>
<feature type="active site" description="Proton donor" evidence="4">
    <location>
        <position position="96"/>
    </location>
</feature>
<dbReference type="PANTHER" id="PTHR43827:SF3">
    <property type="entry name" value="NADP-DEPENDENT OXIDOREDUCTASE DOMAIN-CONTAINING PROTEIN"/>
    <property type="match status" value="1"/>
</dbReference>
<dbReference type="PROSITE" id="PS00062">
    <property type="entry name" value="ALDOKETO_REDUCTASE_2"/>
    <property type="match status" value="1"/>
</dbReference>
<dbReference type="OrthoDB" id="416253at2759"/>
<keyword evidence="3" id="KW-0560">Oxidoreductase</keyword>
<dbReference type="InterPro" id="IPR020471">
    <property type="entry name" value="AKR"/>
</dbReference>
<dbReference type="InterPro" id="IPR036812">
    <property type="entry name" value="NAD(P)_OxRdtase_dom_sf"/>
</dbReference>
<keyword evidence="2" id="KW-0521">NADP</keyword>
<dbReference type="PIRSF" id="PIRSF000097">
    <property type="entry name" value="AKR"/>
    <property type="match status" value="1"/>
</dbReference>
<evidence type="ECO:0000256" key="4">
    <source>
        <dbReference type="PIRSR" id="PIRSR000097-1"/>
    </source>
</evidence>
<dbReference type="FunCoup" id="A0A409YGC4">
    <property type="interactions" value="166"/>
</dbReference>
<dbReference type="PANTHER" id="PTHR43827">
    <property type="entry name" value="2,5-DIKETO-D-GLUCONIC ACID REDUCTASE"/>
    <property type="match status" value="1"/>
</dbReference>
<accession>A0A409YGC4</accession>
<reference evidence="8 9" key="1">
    <citation type="journal article" date="2018" name="Evol. Lett.">
        <title>Horizontal gene cluster transfer increased hallucinogenic mushroom diversity.</title>
        <authorList>
            <person name="Reynolds H.T."/>
            <person name="Vijayakumar V."/>
            <person name="Gluck-Thaler E."/>
            <person name="Korotkin H.B."/>
            <person name="Matheny P.B."/>
            <person name="Slot J.C."/>
        </authorList>
    </citation>
    <scope>NUCLEOTIDE SEQUENCE [LARGE SCALE GENOMIC DNA]</scope>
    <source>
        <strain evidence="8 9">2629</strain>
    </source>
</reference>
<comment type="similarity">
    <text evidence="1">Belongs to the aldo/keto reductase family.</text>
</comment>
<sequence length="335" mass="36868">MITSCARYGVIIPRSRNLYLSSSLTRAHLLISHHQSNFFYRYHSKMSAKLFTLNDGAQVPWLGFGTGTALYGKDALAFVHAAIDAGVVHLDGAQIYRNEDTLGAGIKASGKPRSELFITTKLSPNLPAGVSVRDSLVDSLAKLGIDFVDLFLIHSPVPAANEGRLADLWRQMEEVKREGLAKSIGVSNFRVQDLKLILETGTIVPAANQIELHPHVWKAAEPIVKFSQDNGIAIQSYGGLTPIVRVQNGPLDPVLEEIRQRLETTRGAPVSAGQVLTKWLLHKNAIVVTTTSKVHRIKEFQDVENVPDLTAEEIEAIEEAGGKLHKRQYMGHVFE</sequence>
<dbReference type="InParanoid" id="A0A409YGC4"/>
<gene>
    <name evidence="8" type="ORF">CVT24_011159</name>
</gene>
<evidence type="ECO:0000313" key="8">
    <source>
        <dbReference type="EMBL" id="PPR02060.1"/>
    </source>
</evidence>
<dbReference type="STRING" id="181874.A0A409YGC4"/>
<dbReference type="EMBL" id="NHTK01001192">
    <property type="protein sequence ID" value="PPR02060.1"/>
    <property type="molecule type" value="Genomic_DNA"/>
</dbReference>
<keyword evidence="9" id="KW-1185">Reference proteome</keyword>
<dbReference type="InterPro" id="IPR044494">
    <property type="entry name" value="AKR3C2/3"/>
</dbReference>
<evidence type="ECO:0000256" key="2">
    <source>
        <dbReference type="ARBA" id="ARBA00022857"/>
    </source>
</evidence>